<dbReference type="InterPro" id="IPR012902">
    <property type="entry name" value="N_methyl_site"/>
</dbReference>
<dbReference type="OrthoDB" id="5296638at2"/>
<protein>
    <submittedName>
        <fullName evidence="3">Prepilin-type N-terminal cleavage/methylation domain-containing protein</fullName>
    </submittedName>
</protein>
<keyword evidence="2" id="KW-0812">Transmembrane</keyword>
<proteinExistence type="predicted"/>
<dbReference type="Gene3D" id="3.30.700.10">
    <property type="entry name" value="Glycoprotein, Type 4 Pilin"/>
    <property type="match status" value="1"/>
</dbReference>
<dbReference type="NCBIfam" id="TIGR02532">
    <property type="entry name" value="IV_pilin_GFxxxE"/>
    <property type="match status" value="1"/>
</dbReference>
<evidence type="ECO:0000256" key="1">
    <source>
        <dbReference type="ARBA" id="ARBA00022481"/>
    </source>
</evidence>
<evidence type="ECO:0000313" key="3">
    <source>
        <dbReference type="EMBL" id="QJR82079.1"/>
    </source>
</evidence>
<name>A0A6M4MG33_9ALTE</name>
<dbReference type="SUPFAM" id="SSF54523">
    <property type="entry name" value="Pili subunits"/>
    <property type="match status" value="1"/>
</dbReference>
<keyword evidence="2" id="KW-1133">Transmembrane helix</keyword>
<dbReference type="GO" id="GO:0015627">
    <property type="term" value="C:type II protein secretion system complex"/>
    <property type="evidence" value="ECO:0007669"/>
    <property type="project" value="InterPro"/>
</dbReference>
<dbReference type="PROSITE" id="PS00018">
    <property type="entry name" value="EF_HAND_1"/>
    <property type="match status" value="1"/>
</dbReference>
<gene>
    <name evidence="3" type="ORF">CA267_015635</name>
</gene>
<dbReference type="InterPro" id="IPR045584">
    <property type="entry name" value="Pilin-like"/>
</dbReference>
<dbReference type="PRINTS" id="PR00813">
    <property type="entry name" value="BCTERIALGSPG"/>
</dbReference>
<dbReference type="Pfam" id="PF07963">
    <property type="entry name" value="N_methyl"/>
    <property type="match status" value="1"/>
</dbReference>
<feature type="transmembrane region" description="Helical" evidence="2">
    <location>
        <begin position="12"/>
        <end position="34"/>
    </location>
</feature>
<dbReference type="InterPro" id="IPR031982">
    <property type="entry name" value="PilE-like"/>
</dbReference>
<dbReference type="InterPro" id="IPR000983">
    <property type="entry name" value="Bac_GSPG_pilin"/>
</dbReference>
<dbReference type="PROSITE" id="PS00409">
    <property type="entry name" value="PROKAR_NTER_METHYL"/>
    <property type="match status" value="1"/>
</dbReference>
<accession>A0A6M4MG33</accession>
<evidence type="ECO:0000256" key="2">
    <source>
        <dbReference type="SAM" id="Phobius"/>
    </source>
</evidence>
<keyword evidence="1" id="KW-0488">Methylation</keyword>
<dbReference type="PANTHER" id="PTHR30093">
    <property type="entry name" value="GENERAL SECRETION PATHWAY PROTEIN G"/>
    <property type="match status" value="1"/>
</dbReference>
<keyword evidence="2" id="KW-0472">Membrane</keyword>
<evidence type="ECO:0000313" key="4">
    <source>
        <dbReference type="Proteomes" id="UP000219285"/>
    </source>
</evidence>
<dbReference type="InterPro" id="IPR018247">
    <property type="entry name" value="EF_Hand_1_Ca_BS"/>
</dbReference>
<dbReference type="GO" id="GO:0043683">
    <property type="term" value="P:type IV pilus assembly"/>
    <property type="evidence" value="ECO:0007669"/>
    <property type="project" value="InterPro"/>
</dbReference>
<dbReference type="AlphaFoldDB" id="A0A6M4MG33"/>
<dbReference type="PANTHER" id="PTHR30093:SF47">
    <property type="entry name" value="TYPE IV PILUS NON-CORE MINOR PILIN PILE"/>
    <property type="match status" value="1"/>
</dbReference>
<dbReference type="Proteomes" id="UP000219285">
    <property type="component" value="Chromosome"/>
</dbReference>
<dbReference type="KEGG" id="apel:CA267_015635"/>
<reference evidence="4" key="1">
    <citation type="submission" date="2014-12" db="EMBL/GenBank/DDBJ databases">
        <title>Complete genome sequence of a multi-drug resistant Klebsiella pneumoniae.</title>
        <authorList>
            <person name="Hua X."/>
            <person name="Chen Q."/>
            <person name="Li X."/>
            <person name="Feng Y."/>
            <person name="Ruan Z."/>
            <person name="Yu Y."/>
        </authorList>
    </citation>
    <scope>NUCLEOTIDE SEQUENCE [LARGE SCALE GENOMIC DNA]</scope>
    <source>
        <strain evidence="4">5.12</strain>
    </source>
</reference>
<dbReference type="GO" id="GO:0015628">
    <property type="term" value="P:protein secretion by the type II secretion system"/>
    <property type="evidence" value="ECO:0007669"/>
    <property type="project" value="InterPro"/>
</dbReference>
<organism evidence="3 4">
    <name type="scientific">Alteromonas pelagimontana</name>
    <dbReference type="NCBI Taxonomy" id="1858656"/>
    <lineage>
        <taxon>Bacteria</taxon>
        <taxon>Pseudomonadati</taxon>
        <taxon>Pseudomonadota</taxon>
        <taxon>Gammaproteobacteria</taxon>
        <taxon>Alteromonadales</taxon>
        <taxon>Alteromonadaceae</taxon>
        <taxon>Alteromonas/Salinimonas group</taxon>
        <taxon>Alteromonas</taxon>
    </lineage>
</organism>
<sequence>MYMKSTLKQGFTLIELMIVVAVVSIITAIAYPSYQSVIKSSYRSSAQADLMALAAAMERHHSGTFSYQGAASGGANTGSPAIFAGYSPASESETNKRYSLTIVAASDTAYELKATPVSGSSQAGNGDLFYFSDGRKAWDSDSNGSIQATEYCWSC</sequence>
<dbReference type="Pfam" id="PF16732">
    <property type="entry name" value="ComP_DUS"/>
    <property type="match status" value="1"/>
</dbReference>
<dbReference type="EMBL" id="CP052766">
    <property type="protein sequence ID" value="QJR82079.1"/>
    <property type="molecule type" value="Genomic_DNA"/>
</dbReference>
<reference evidence="3 4" key="2">
    <citation type="submission" date="2020-04" db="EMBL/GenBank/DDBJ databases">
        <title>Complete genome sequence of Alteromonas pelagimontana 5.12T.</title>
        <authorList>
            <person name="Sinha R.K."/>
            <person name="Krishnan K.P."/>
            <person name="Kurian J.P."/>
        </authorList>
    </citation>
    <scope>NUCLEOTIDE SEQUENCE [LARGE SCALE GENOMIC DNA]</scope>
    <source>
        <strain evidence="3 4">5.12</strain>
    </source>
</reference>
<keyword evidence="4" id="KW-1185">Reference proteome</keyword>